<accession>A0A0D9UWG8</accession>
<dbReference type="InterPro" id="IPR017853">
    <property type="entry name" value="GH"/>
</dbReference>
<reference evidence="9" key="3">
    <citation type="submission" date="2015-04" db="UniProtKB">
        <authorList>
            <consortium name="EnsemblPlants"/>
        </authorList>
    </citation>
    <scope>IDENTIFICATION</scope>
</reference>
<dbReference type="SMART" id="SM00633">
    <property type="entry name" value="Glyco_10"/>
    <property type="match status" value="1"/>
</dbReference>
<dbReference type="Proteomes" id="UP000032180">
    <property type="component" value="Chromosome 1"/>
</dbReference>
<dbReference type="SUPFAM" id="SSF49785">
    <property type="entry name" value="Galactose-binding domain-like"/>
    <property type="match status" value="2"/>
</dbReference>
<dbReference type="GO" id="GO:0000272">
    <property type="term" value="P:polysaccharide catabolic process"/>
    <property type="evidence" value="ECO:0007669"/>
    <property type="project" value="UniProtKB-KW"/>
</dbReference>
<evidence type="ECO:0000256" key="3">
    <source>
        <dbReference type="ARBA" id="ARBA00023277"/>
    </source>
</evidence>
<evidence type="ECO:0000313" key="9">
    <source>
        <dbReference type="EnsemblPlants" id="LPERR01G02100.1"/>
    </source>
</evidence>
<dbReference type="GO" id="GO:0031176">
    <property type="term" value="F:endo-1,4-beta-xylanase activity"/>
    <property type="evidence" value="ECO:0007669"/>
    <property type="project" value="UniProtKB-ARBA"/>
</dbReference>
<evidence type="ECO:0000259" key="8">
    <source>
        <dbReference type="PROSITE" id="PS51760"/>
    </source>
</evidence>
<evidence type="ECO:0000256" key="4">
    <source>
        <dbReference type="ARBA" id="ARBA00023295"/>
    </source>
</evidence>
<dbReference type="InterPro" id="IPR008979">
    <property type="entry name" value="Galactose-bd-like_sf"/>
</dbReference>
<evidence type="ECO:0000313" key="10">
    <source>
        <dbReference type="Proteomes" id="UP000032180"/>
    </source>
</evidence>
<dbReference type="InterPro" id="IPR001000">
    <property type="entry name" value="GH10_dom"/>
</dbReference>
<reference evidence="10" key="2">
    <citation type="submission" date="2013-12" db="EMBL/GenBank/DDBJ databases">
        <authorList>
            <person name="Yu Y."/>
            <person name="Lee S."/>
            <person name="de Baynast K."/>
            <person name="Wissotski M."/>
            <person name="Liu L."/>
            <person name="Talag J."/>
            <person name="Goicoechea J."/>
            <person name="Angelova A."/>
            <person name="Jetty R."/>
            <person name="Kudrna D."/>
            <person name="Golser W."/>
            <person name="Rivera L."/>
            <person name="Zhang J."/>
            <person name="Wing R."/>
        </authorList>
    </citation>
    <scope>NUCLEOTIDE SEQUENCE</scope>
</reference>
<keyword evidence="5" id="KW-0624">Polysaccharide degradation</keyword>
<dbReference type="Gene3D" id="2.60.120.260">
    <property type="entry name" value="Galactose-binding domain-like"/>
    <property type="match status" value="2"/>
</dbReference>
<dbReference type="PANTHER" id="PTHR31490">
    <property type="entry name" value="GLYCOSYL HYDROLASE"/>
    <property type="match status" value="1"/>
</dbReference>
<reference evidence="9 10" key="1">
    <citation type="submission" date="2012-08" db="EMBL/GenBank/DDBJ databases">
        <title>Oryza genome evolution.</title>
        <authorList>
            <person name="Wing R.A."/>
        </authorList>
    </citation>
    <scope>NUCLEOTIDE SEQUENCE</scope>
</reference>
<comment type="similarity">
    <text evidence="1">Belongs to the glycosyl hydrolase 10 (cellulase F) family.</text>
</comment>
<dbReference type="AlphaFoldDB" id="A0A0D9UWG8"/>
<dbReference type="InterPro" id="IPR031158">
    <property type="entry name" value="GH10_AS"/>
</dbReference>
<keyword evidence="3" id="KW-0119">Carbohydrate metabolism</keyword>
<name>A0A0D9UWG8_9ORYZ</name>
<feature type="domain" description="GH10" evidence="8">
    <location>
        <begin position="775"/>
        <end position="1028"/>
    </location>
</feature>
<evidence type="ECO:0000256" key="7">
    <source>
        <dbReference type="SAM" id="MobiDB-lite"/>
    </source>
</evidence>
<evidence type="ECO:0000256" key="2">
    <source>
        <dbReference type="ARBA" id="ARBA00022801"/>
    </source>
</evidence>
<dbReference type="InterPro" id="IPR044846">
    <property type="entry name" value="GH10"/>
</dbReference>
<sequence>MAPAASIMACTQEEVFDVNLLENSTLEDGLAGWSPVGSCTALSVHNEHPDNVPTETINTVPDDYKPSGRYILAANRAGEDDGLRRPVSGNLRPRLTYRVAGWISLGDNVGESCEHPVRVNLRLDDAGIDDGDGDVVEGGAVCAKAGRWTEIKGAFRLKASPCGATVFVQGAPAGVDVKVMDLQIFATDRKARFRKLRKKTDKVRKRDVVLKFGGAGTISGASVRVMQMDSSFPFGACINGGVIQNPAFVDFFTKHFDWAVFENELKWYWTEAQQGQINYNDADALLDFCDKYGKPVRGHCIFWAVDNVVQQWLKGLDHDTLMSAVQGRLQGLLTRYAGRFPHYDVNNEMLHGSFYQDRLGDDINAFMFRETARLDPGATLFVNDYNVECGNDPNATPEKYIEQIGALQQKGAAVGGIGLQGHVTNPVGEVICDSLDKLATTDLPIWLTELDVCESDVDLRAEDLEVVLREAYAHPAVEGVMFWGFMQGHMWRQDACLINSDGTVNDAGERFIDLRREWTSHARGHIDSDGHFKFRGFHGTYVVQLSTGTGKMHKTFTVEKGDTPLVLDMDETTLLAMNHVEHCHGLAGWTPSGSCKLSVHDDPAPEMPPPPPLSATEDDDADEHKPKKPTGRYVLAARRAGEKDGLCRELTRAPAPNVTYRVAGWVGVEGARAAADGGCHAVHVEVRTDDGRPVGGGVVVAREGEWGEIMGSFRVDDENSGFATKVFVHGPPAGVDIKVMDLQVFAVNKIKRLRHLRKKTDKVRKRDVVLKLGKQANGAAIRVVQMENSFPIGACINKTAIQNPAFVDFFTKHFDWAVLENELKWYYTEAVQGQVNYADADELIAFCDRHGKPVRGHCIFWAVENSVQQWRLGDDDVNARMFRETSRIDPSPTLFVNDYNVESGNDPNATPERYVSLITDLQRRGAAVGGIGVQGHVTHPVGDVICDALDRLSVAGLPVWVTELDVSASDEAVRADDLEVVLREAFAHPSVEGIMLWGFMQGNMWRSHAHLVDADGRLNEAGHRYVGLRQEWTSHARGQVDGSGHFKFRGFHGKYVVQVTTGAGEMKHQQFDVDKGEGALVLDMNL</sequence>
<feature type="domain" description="GH10" evidence="8">
    <location>
        <begin position="222"/>
        <end position="514"/>
    </location>
</feature>
<dbReference type="PROSITE" id="PS00591">
    <property type="entry name" value="GH10_1"/>
    <property type="match status" value="1"/>
</dbReference>
<dbReference type="EnsemblPlants" id="LPERR01G02100.1">
    <property type="protein sequence ID" value="LPERR01G02100.1"/>
    <property type="gene ID" value="LPERR01G02100"/>
</dbReference>
<dbReference type="STRING" id="77586.A0A0D9UWG8"/>
<evidence type="ECO:0000256" key="5">
    <source>
        <dbReference type="ARBA" id="ARBA00023326"/>
    </source>
</evidence>
<dbReference type="PANTHER" id="PTHR31490:SF14">
    <property type="entry name" value="OS01G0134900 PROTEIN"/>
    <property type="match status" value="1"/>
</dbReference>
<dbReference type="Pfam" id="PF00331">
    <property type="entry name" value="Glyco_hydro_10"/>
    <property type="match status" value="3"/>
</dbReference>
<organism evidence="9 10">
    <name type="scientific">Leersia perrieri</name>
    <dbReference type="NCBI Taxonomy" id="77586"/>
    <lineage>
        <taxon>Eukaryota</taxon>
        <taxon>Viridiplantae</taxon>
        <taxon>Streptophyta</taxon>
        <taxon>Embryophyta</taxon>
        <taxon>Tracheophyta</taxon>
        <taxon>Spermatophyta</taxon>
        <taxon>Magnoliopsida</taxon>
        <taxon>Liliopsida</taxon>
        <taxon>Poales</taxon>
        <taxon>Poaceae</taxon>
        <taxon>BOP clade</taxon>
        <taxon>Oryzoideae</taxon>
        <taxon>Oryzeae</taxon>
        <taxon>Oryzinae</taxon>
        <taxon>Leersia</taxon>
    </lineage>
</organism>
<feature type="active site" description="Nucleophile" evidence="6">
    <location>
        <position position="963"/>
    </location>
</feature>
<keyword evidence="2" id="KW-0378">Hydrolase</keyword>
<proteinExistence type="inferred from homology"/>
<evidence type="ECO:0000256" key="1">
    <source>
        <dbReference type="ARBA" id="ARBA00007495"/>
    </source>
</evidence>
<dbReference type="PROSITE" id="PS51760">
    <property type="entry name" value="GH10_2"/>
    <property type="match status" value="2"/>
</dbReference>
<keyword evidence="10" id="KW-1185">Reference proteome</keyword>
<dbReference type="eggNOG" id="ENOG502S0Y4">
    <property type="taxonomic scope" value="Eukaryota"/>
</dbReference>
<dbReference type="HOGENOM" id="CLU_006004_0_0_1"/>
<dbReference type="Gene3D" id="3.20.20.80">
    <property type="entry name" value="Glycosidases"/>
    <property type="match status" value="3"/>
</dbReference>
<dbReference type="SUPFAM" id="SSF51445">
    <property type="entry name" value="(Trans)glycosidases"/>
    <property type="match status" value="2"/>
</dbReference>
<evidence type="ECO:0000256" key="6">
    <source>
        <dbReference type="PROSITE-ProRule" id="PRU10061"/>
    </source>
</evidence>
<dbReference type="Gramene" id="LPERR01G02100.1">
    <property type="protein sequence ID" value="LPERR01G02100.1"/>
    <property type="gene ID" value="LPERR01G02100"/>
</dbReference>
<feature type="region of interest" description="Disordered" evidence="7">
    <location>
        <begin position="597"/>
        <end position="631"/>
    </location>
</feature>
<keyword evidence="4" id="KW-0326">Glycosidase</keyword>
<protein>
    <recommendedName>
        <fullName evidence="8">GH10 domain-containing protein</fullName>
    </recommendedName>
</protein>